<feature type="transmembrane region" description="Helical" evidence="8">
    <location>
        <begin position="187"/>
        <end position="211"/>
    </location>
</feature>
<dbReference type="PANTHER" id="PTHR30250">
    <property type="entry name" value="PST FAMILY PREDICTED COLANIC ACID TRANSPORTER"/>
    <property type="match status" value="1"/>
</dbReference>
<evidence type="ECO:0000313" key="10">
    <source>
        <dbReference type="Proteomes" id="UP000286208"/>
    </source>
</evidence>
<organism evidence="9 10">
    <name type="scientific">Prescottella agglutinans</name>
    <dbReference type="NCBI Taxonomy" id="1644129"/>
    <lineage>
        <taxon>Bacteria</taxon>
        <taxon>Bacillati</taxon>
        <taxon>Actinomycetota</taxon>
        <taxon>Actinomycetes</taxon>
        <taxon>Mycobacteriales</taxon>
        <taxon>Nocardiaceae</taxon>
        <taxon>Prescottella</taxon>
    </lineage>
</organism>
<evidence type="ECO:0000256" key="2">
    <source>
        <dbReference type="ARBA" id="ARBA00007430"/>
    </source>
</evidence>
<name>A0A3S3EAZ1_9NOCA</name>
<feature type="region of interest" description="Disordered" evidence="7">
    <location>
        <begin position="1"/>
        <end position="20"/>
    </location>
</feature>
<keyword evidence="3" id="KW-1003">Cell membrane</keyword>
<feature type="transmembrane region" description="Helical" evidence="8">
    <location>
        <begin position="305"/>
        <end position="329"/>
    </location>
</feature>
<dbReference type="Proteomes" id="UP000286208">
    <property type="component" value="Unassembled WGS sequence"/>
</dbReference>
<keyword evidence="5 8" id="KW-1133">Transmembrane helix</keyword>
<evidence type="ECO:0000256" key="5">
    <source>
        <dbReference type="ARBA" id="ARBA00022989"/>
    </source>
</evidence>
<dbReference type="PANTHER" id="PTHR30250:SF10">
    <property type="entry name" value="LIPOPOLYSACCHARIDE BIOSYNTHESIS PROTEIN WZXC"/>
    <property type="match status" value="1"/>
</dbReference>
<evidence type="ECO:0000256" key="3">
    <source>
        <dbReference type="ARBA" id="ARBA00022475"/>
    </source>
</evidence>
<feature type="transmembrane region" description="Helical" evidence="8">
    <location>
        <begin position="97"/>
        <end position="118"/>
    </location>
</feature>
<feature type="transmembrane region" description="Helical" evidence="8">
    <location>
        <begin position="398"/>
        <end position="415"/>
    </location>
</feature>
<evidence type="ECO:0000256" key="7">
    <source>
        <dbReference type="SAM" id="MobiDB-lite"/>
    </source>
</evidence>
<feature type="transmembrane region" description="Helical" evidence="8">
    <location>
        <begin position="130"/>
        <end position="147"/>
    </location>
</feature>
<dbReference type="GO" id="GO:0005886">
    <property type="term" value="C:plasma membrane"/>
    <property type="evidence" value="ECO:0007669"/>
    <property type="project" value="UniProtKB-SubCell"/>
</dbReference>
<evidence type="ECO:0000313" key="9">
    <source>
        <dbReference type="EMBL" id="RVW09323.1"/>
    </source>
</evidence>
<evidence type="ECO:0000256" key="8">
    <source>
        <dbReference type="SAM" id="Phobius"/>
    </source>
</evidence>
<gene>
    <name evidence="9" type="ORF">EGT67_11000</name>
</gene>
<feature type="transmembrane region" description="Helical" evidence="8">
    <location>
        <begin position="341"/>
        <end position="362"/>
    </location>
</feature>
<evidence type="ECO:0000256" key="6">
    <source>
        <dbReference type="ARBA" id="ARBA00023136"/>
    </source>
</evidence>
<comment type="subcellular location">
    <subcellularLocation>
        <location evidence="1">Cell membrane</location>
        <topology evidence="1">Multi-pass membrane protein</topology>
    </subcellularLocation>
</comment>
<dbReference type="RefSeq" id="WP_127916122.1">
    <property type="nucleotide sequence ID" value="NZ_RKLP01000005.1"/>
</dbReference>
<dbReference type="Pfam" id="PF13440">
    <property type="entry name" value="Polysacc_synt_3"/>
    <property type="match status" value="1"/>
</dbReference>
<sequence length="504" mass="53753">MTAGPKDIVDDDPTESSPLASTAARGASYTIAGQLIRIVVMFAGTVVLARLLSPEDFGLVAIVASLVAFGELARDFGLSTAAAREKNLSKGQQSNLFWINTGLGCLLAVITYAVAPLVSSVFADDALTDIVRWTAAVFVLNGAATQFRAELNRRLDFKMLALVDTLPVMVGLASAVGYVLFVNADYWALVCQQLVTAISGLILAMVAARWMPGLPNRNGSVRSLLSFGMGLFGTQGIAYFTRNVDNLSLGYFWGPAELGMYSRAYQLLMVPINQIAAPLTRVAVPILTRVADQRERFDSFLKTGQLMGGVVLGVGYGILFGLADPIVHIVFGDAWGPMVPIFQALTVGGIFRALNQVTFWVFLAKGATGAQFRFYLVSQPLIIVSMLAGLPWGAVGVAVGHSVGYGVNWMISYWWCGRATDTEMGGLFRAGLKGIGLFAVPVGLIGQATVLVVPSQVAAIGIGLVLIAVYFVLLWLVSGFARETFRTGAVAVQKVLVRRAVPAR</sequence>
<proteinExistence type="inferred from homology"/>
<evidence type="ECO:0000256" key="4">
    <source>
        <dbReference type="ARBA" id="ARBA00022692"/>
    </source>
</evidence>
<feature type="transmembrane region" description="Helical" evidence="8">
    <location>
        <begin position="427"/>
        <end position="445"/>
    </location>
</feature>
<feature type="transmembrane region" description="Helical" evidence="8">
    <location>
        <begin position="374"/>
        <end position="392"/>
    </location>
</feature>
<keyword evidence="10" id="KW-1185">Reference proteome</keyword>
<comment type="similarity">
    <text evidence="2">Belongs to the polysaccharide synthase family.</text>
</comment>
<reference evidence="9 10" key="1">
    <citation type="submission" date="2018-11" db="EMBL/GenBank/DDBJ databases">
        <title>Rhodococcus spongicola sp. nov. and Rhodococcus xishaensis sp. nov. from marine sponges.</title>
        <authorList>
            <person name="Li L."/>
            <person name="Lin H.W."/>
        </authorList>
    </citation>
    <scope>NUCLEOTIDE SEQUENCE [LARGE SCALE GENOMIC DNA]</scope>
    <source>
        <strain evidence="9 10">CCTCC AB2014297</strain>
    </source>
</reference>
<accession>A0A3S3EAZ1</accession>
<feature type="transmembrane region" description="Helical" evidence="8">
    <location>
        <begin position="35"/>
        <end position="52"/>
    </location>
</feature>
<keyword evidence="4 8" id="KW-0812">Transmembrane</keyword>
<keyword evidence="6 8" id="KW-0472">Membrane</keyword>
<dbReference type="OrthoDB" id="9770347at2"/>
<feature type="transmembrane region" description="Helical" evidence="8">
    <location>
        <begin position="58"/>
        <end position="76"/>
    </location>
</feature>
<dbReference type="CDD" id="cd13127">
    <property type="entry name" value="MATE_tuaB_like"/>
    <property type="match status" value="1"/>
</dbReference>
<feature type="transmembrane region" description="Helical" evidence="8">
    <location>
        <begin position="457"/>
        <end position="477"/>
    </location>
</feature>
<protein>
    <submittedName>
        <fullName evidence="9">Lipopolysaccharide biosynthesis protein</fullName>
    </submittedName>
</protein>
<feature type="transmembrane region" description="Helical" evidence="8">
    <location>
        <begin position="159"/>
        <end position="181"/>
    </location>
</feature>
<evidence type="ECO:0000256" key="1">
    <source>
        <dbReference type="ARBA" id="ARBA00004651"/>
    </source>
</evidence>
<dbReference type="EMBL" id="RKLP01000005">
    <property type="protein sequence ID" value="RVW09323.1"/>
    <property type="molecule type" value="Genomic_DNA"/>
</dbReference>
<comment type="caution">
    <text evidence="9">The sequence shown here is derived from an EMBL/GenBank/DDBJ whole genome shotgun (WGS) entry which is preliminary data.</text>
</comment>
<dbReference type="AlphaFoldDB" id="A0A3S3EAZ1"/>
<dbReference type="InterPro" id="IPR050833">
    <property type="entry name" value="Poly_Biosynth_Transport"/>
</dbReference>